<dbReference type="AlphaFoldDB" id="M5PU53"/>
<dbReference type="PANTHER" id="PTHR34535:SF3">
    <property type="entry name" value="HYDROGENASE MATURATION FACTOR HYPA"/>
    <property type="match status" value="1"/>
</dbReference>
<dbReference type="GO" id="GO:0051604">
    <property type="term" value="P:protein maturation"/>
    <property type="evidence" value="ECO:0007669"/>
    <property type="project" value="InterPro"/>
</dbReference>
<dbReference type="PANTHER" id="PTHR34535">
    <property type="entry name" value="HYDROGENASE MATURATION FACTOR HYPA"/>
    <property type="match status" value="1"/>
</dbReference>
<feature type="binding site" evidence="4">
    <location>
        <position position="73"/>
    </location>
    <ligand>
        <name>Zn(2+)</name>
        <dbReference type="ChEBI" id="CHEBI:29105"/>
    </ligand>
</feature>
<feature type="binding site" evidence="4">
    <location>
        <position position="2"/>
    </location>
    <ligand>
        <name>Ni(2+)</name>
        <dbReference type="ChEBI" id="CHEBI:49786"/>
    </ligand>
</feature>
<accession>M5PU53</accession>
<evidence type="ECO:0000256" key="2">
    <source>
        <dbReference type="ARBA" id="ARBA00022723"/>
    </source>
</evidence>
<comment type="function">
    <text evidence="4">Involved in the maturation of [NiFe] hydrogenases. Required for nickel insertion into the metal center of the hydrogenase.</text>
</comment>
<protein>
    <recommendedName>
        <fullName evidence="4">Hydrogenase maturation factor HypA</fullName>
    </recommendedName>
</protein>
<dbReference type="Proteomes" id="UP000011922">
    <property type="component" value="Unassembled WGS sequence"/>
</dbReference>
<dbReference type="GO" id="GO:0008270">
    <property type="term" value="F:zinc ion binding"/>
    <property type="evidence" value="ECO:0007669"/>
    <property type="project" value="UniProtKB-UniRule"/>
</dbReference>
<reference evidence="5 6" key="1">
    <citation type="journal article" date="2013" name="Genome Announc.">
        <title>Draft Genome Sequence for Desulfovibrio africanus Strain PCS.</title>
        <authorList>
            <person name="Brown S.D."/>
            <person name="Utturkar S.M."/>
            <person name="Arkin A.P."/>
            <person name="Deutschbauer A.M."/>
            <person name="Elias D.A."/>
            <person name="Hazen T.C."/>
            <person name="Chakraborty R."/>
        </authorList>
    </citation>
    <scope>NUCLEOTIDE SEQUENCE [LARGE SCALE GENOMIC DNA]</scope>
    <source>
        <strain evidence="5 6">PCS</strain>
    </source>
</reference>
<dbReference type="PIRSF" id="PIRSF004761">
    <property type="entry name" value="Hydrgn_mat_HypA"/>
    <property type="match status" value="1"/>
</dbReference>
<sequence>MHEMSIAQSLIDIIDQEMKKHGVTKLLKVKVMHGRLANVVPEALHFAWQALTLETPFEGAELVTEEVPLKVRCKQCGITFEPEDATLLLMICPQCGEEFGHEVLSGKELYIENLEAE</sequence>
<dbReference type="GO" id="GO:0016151">
    <property type="term" value="F:nickel cation binding"/>
    <property type="evidence" value="ECO:0007669"/>
    <property type="project" value="UniProtKB-UniRule"/>
</dbReference>
<feature type="binding site" evidence="4">
    <location>
        <position position="76"/>
    </location>
    <ligand>
        <name>Zn(2+)</name>
        <dbReference type="ChEBI" id="CHEBI:29105"/>
    </ligand>
</feature>
<comment type="caution">
    <text evidence="5">The sequence shown here is derived from an EMBL/GenBank/DDBJ whole genome shotgun (WGS) entry which is preliminary data.</text>
</comment>
<gene>
    <name evidence="4" type="primary">hypA</name>
    <name evidence="5" type="ORF">PCS_01543</name>
</gene>
<feature type="binding site" evidence="4">
    <location>
        <position position="92"/>
    </location>
    <ligand>
        <name>Zn(2+)</name>
        <dbReference type="ChEBI" id="CHEBI:29105"/>
    </ligand>
</feature>
<dbReference type="RefSeq" id="WP_005985777.1">
    <property type="nucleotide sequence ID" value="NZ_AOSV01000016.1"/>
</dbReference>
<evidence type="ECO:0000256" key="1">
    <source>
        <dbReference type="ARBA" id="ARBA00022596"/>
    </source>
</evidence>
<feature type="binding site" evidence="4">
    <location>
        <position position="95"/>
    </location>
    <ligand>
        <name>Zn(2+)</name>
        <dbReference type="ChEBI" id="CHEBI:29105"/>
    </ligand>
</feature>
<evidence type="ECO:0000256" key="4">
    <source>
        <dbReference type="HAMAP-Rule" id="MF_00213"/>
    </source>
</evidence>
<organism evidence="5 6">
    <name type="scientific">Desulfocurvibacter africanus PCS</name>
    <dbReference type="NCBI Taxonomy" id="1262666"/>
    <lineage>
        <taxon>Bacteria</taxon>
        <taxon>Pseudomonadati</taxon>
        <taxon>Thermodesulfobacteriota</taxon>
        <taxon>Desulfovibrionia</taxon>
        <taxon>Desulfovibrionales</taxon>
        <taxon>Desulfovibrionaceae</taxon>
        <taxon>Desulfocurvibacter</taxon>
    </lineage>
</organism>
<evidence type="ECO:0000313" key="5">
    <source>
        <dbReference type="EMBL" id="EMG37604.1"/>
    </source>
</evidence>
<dbReference type="Pfam" id="PF01155">
    <property type="entry name" value="HypA"/>
    <property type="match status" value="1"/>
</dbReference>
<dbReference type="HAMAP" id="MF_00213">
    <property type="entry name" value="HypA_HybF"/>
    <property type="match status" value="1"/>
</dbReference>
<keyword evidence="2 4" id="KW-0479">Metal-binding</keyword>
<dbReference type="OrthoDB" id="9800361at2"/>
<dbReference type="PATRIC" id="fig|1262666.3.peg.1567"/>
<dbReference type="InterPro" id="IPR000688">
    <property type="entry name" value="HypA/HybF"/>
</dbReference>
<dbReference type="EMBL" id="AOSV01000016">
    <property type="protein sequence ID" value="EMG37604.1"/>
    <property type="molecule type" value="Genomic_DNA"/>
</dbReference>
<dbReference type="Gene3D" id="3.30.2320.80">
    <property type="match status" value="1"/>
</dbReference>
<comment type="similarity">
    <text evidence="4">Belongs to the HypA/HybF family.</text>
</comment>
<name>M5PU53_DESAF</name>
<evidence type="ECO:0000313" key="6">
    <source>
        <dbReference type="Proteomes" id="UP000011922"/>
    </source>
</evidence>
<proteinExistence type="inferred from homology"/>
<keyword evidence="3 4" id="KW-0862">Zinc</keyword>
<evidence type="ECO:0000256" key="3">
    <source>
        <dbReference type="ARBA" id="ARBA00022833"/>
    </source>
</evidence>
<keyword evidence="1 4" id="KW-0533">Nickel</keyword>